<evidence type="ECO:0000313" key="2">
    <source>
        <dbReference type="Proteomes" id="UP000199520"/>
    </source>
</evidence>
<accession>A0A1I4HNF1</accession>
<keyword evidence="2" id="KW-1185">Reference proteome</keyword>
<organism evidence="1 2">
    <name type="scientific">Pelosinus propionicus DSM 13327</name>
    <dbReference type="NCBI Taxonomy" id="1123291"/>
    <lineage>
        <taxon>Bacteria</taxon>
        <taxon>Bacillati</taxon>
        <taxon>Bacillota</taxon>
        <taxon>Negativicutes</taxon>
        <taxon>Selenomonadales</taxon>
        <taxon>Sporomusaceae</taxon>
        <taxon>Pelosinus</taxon>
    </lineage>
</organism>
<sequence>MNTYITMIRTDGNNTWVHVYGANSVDDLCSKMIDAFNKEDCQIYYHQDLTILSKILVG</sequence>
<evidence type="ECO:0000313" key="1">
    <source>
        <dbReference type="EMBL" id="SFL43749.1"/>
    </source>
</evidence>
<dbReference type="AlphaFoldDB" id="A0A1I4HNF1"/>
<proteinExistence type="predicted"/>
<name>A0A1I4HNF1_9FIRM</name>
<gene>
    <name evidence="1" type="ORF">SAMN04490355_1004135</name>
</gene>
<dbReference type="Proteomes" id="UP000199520">
    <property type="component" value="Unassembled WGS sequence"/>
</dbReference>
<reference evidence="2" key="1">
    <citation type="submission" date="2016-10" db="EMBL/GenBank/DDBJ databases">
        <authorList>
            <person name="Varghese N."/>
            <person name="Submissions S."/>
        </authorList>
    </citation>
    <scope>NUCLEOTIDE SEQUENCE [LARGE SCALE GENOMIC DNA]</scope>
    <source>
        <strain evidence="2">DSM 13327</strain>
    </source>
</reference>
<protein>
    <submittedName>
        <fullName evidence="1">Uncharacterized protein</fullName>
    </submittedName>
</protein>
<dbReference type="EMBL" id="FOTS01000004">
    <property type="protein sequence ID" value="SFL43749.1"/>
    <property type="molecule type" value="Genomic_DNA"/>
</dbReference>